<evidence type="ECO:0000256" key="5">
    <source>
        <dbReference type="ARBA" id="ARBA00022737"/>
    </source>
</evidence>
<dbReference type="Pfam" id="PF13925">
    <property type="entry name" value="Katanin_con80"/>
    <property type="match status" value="1"/>
</dbReference>
<dbReference type="PRINTS" id="PR00320">
    <property type="entry name" value="GPROTEINBRPT"/>
</dbReference>
<evidence type="ECO:0000313" key="11">
    <source>
        <dbReference type="Proteomes" id="UP001162131"/>
    </source>
</evidence>
<evidence type="ECO:0000256" key="2">
    <source>
        <dbReference type="ARBA" id="ARBA00022490"/>
    </source>
</evidence>
<name>A0AAU9IBL7_9CILI</name>
<dbReference type="GO" id="GO:0005737">
    <property type="term" value="C:cytoplasm"/>
    <property type="evidence" value="ECO:0007669"/>
    <property type="project" value="UniProtKB-UniRule"/>
</dbReference>
<dbReference type="AlphaFoldDB" id="A0AAU9IBL7"/>
<dbReference type="InterPro" id="IPR026962">
    <property type="entry name" value="KTNB1"/>
</dbReference>
<dbReference type="EMBL" id="CAJZBQ010000003">
    <property type="protein sequence ID" value="CAG9310781.1"/>
    <property type="molecule type" value="Genomic_DNA"/>
</dbReference>
<comment type="similarity">
    <text evidence="7">Belongs to the WD repeat KATNB1 family.</text>
</comment>
<keyword evidence="3 8" id="KW-0853">WD repeat</keyword>
<dbReference type="GO" id="GO:0051013">
    <property type="term" value="P:microtubule severing"/>
    <property type="evidence" value="ECO:0007669"/>
    <property type="project" value="UniProtKB-UniRule"/>
</dbReference>
<evidence type="ECO:0000256" key="4">
    <source>
        <dbReference type="ARBA" id="ARBA00022701"/>
    </source>
</evidence>
<evidence type="ECO:0000259" key="9">
    <source>
        <dbReference type="Pfam" id="PF13925"/>
    </source>
</evidence>
<dbReference type="PROSITE" id="PS50294">
    <property type="entry name" value="WD_REPEATS_REGION"/>
    <property type="match status" value="4"/>
</dbReference>
<dbReference type="Proteomes" id="UP001162131">
    <property type="component" value="Unassembled WGS sequence"/>
</dbReference>
<dbReference type="PANTHER" id="PTHR19845:SF0">
    <property type="entry name" value="KATANIN P80 WD40 REPEAT-CONTAINING SUBUNIT B1"/>
    <property type="match status" value="1"/>
</dbReference>
<comment type="function">
    <text evidence="7">May participate in a complex which severs microtubules in an ATP-dependent manner. Microtubule severing may promote rapid reorganization of cellular microtubule arrays.</text>
</comment>
<dbReference type="PROSITE" id="PS50082">
    <property type="entry name" value="WD_REPEATS_2"/>
    <property type="match status" value="4"/>
</dbReference>
<dbReference type="GO" id="GO:0008017">
    <property type="term" value="F:microtubule binding"/>
    <property type="evidence" value="ECO:0007669"/>
    <property type="project" value="UniProtKB-UniRule"/>
</dbReference>
<feature type="domain" description="Katanin p80 subunit C-terminal" evidence="9">
    <location>
        <begin position="378"/>
        <end position="537"/>
    </location>
</feature>
<dbReference type="GO" id="GO:0008352">
    <property type="term" value="C:katanin complex"/>
    <property type="evidence" value="ECO:0007669"/>
    <property type="project" value="InterPro"/>
</dbReference>
<comment type="subcellular location">
    <subcellularLocation>
        <location evidence="1 7">Cytoplasm</location>
        <location evidence="1 7">Cytoskeleton</location>
    </subcellularLocation>
</comment>
<dbReference type="PROSITE" id="PS00678">
    <property type="entry name" value="WD_REPEATS_1"/>
    <property type="match status" value="2"/>
</dbReference>
<protein>
    <recommendedName>
        <fullName evidence="7">Katanin p80 WD40 repeat-containing subunit B1 homolog</fullName>
    </recommendedName>
</protein>
<comment type="caution">
    <text evidence="10">The sequence shown here is derived from an EMBL/GenBank/DDBJ whole genome shotgun (WGS) entry which is preliminary data.</text>
</comment>
<sequence length="549" mass="61030">MARRNLRIQEFDVSTNSNGASRVLCGQLGCRSFQVVAGGDDAMQVRLWKISKPESLLSLPGHSSAITSVAFSSEEIELYSGSFGGTVIVWDLNAQKAVSSLKGHLSACTTLSAYPNEGQTYLVTGSSDCNIKFWDLRRKACIQTFKGHRGNVNVVSFSPDSRWIASGGADGTVKIWDLSTSKKLCDFSINDSPVTCLQFNPQNLSMSSGHQDRTVQHWDLENFGHISQTTPEANPIQRICFETSEGRMLFTAANDSLKLWDIENGELYDSIESSWKGVVDLAINEKDNILAGLCVNNSSFSLWSTDLSQVSYDTPRIEEQKVNPIEVRPKKREKVEMGASFVEARSNAPIGLNFQEFMPKVEAESSNDSKILSEIDENHDRILTVIKRRTESINLVLNWWLGGNMSATINALNMMNDISVRADVLRYCFTDCRLDCLSLEHCASILPLAKSLIDSKYEAYIRTGMLVVSTLLKQFRSLITSTLTVPVMMGVDLAKEERIKKCESCLAAFKSVNESQGLEKNSKRENPTGEAGKELKRNLETFIGESKRM</sequence>
<keyword evidence="6 7" id="KW-0206">Cytoskeleton</keyword>
<feature type="repeat" description="WD" evidence="8">
    <location>
        <begin position="101"/>
        <end position="144"/>
    </location>
</feature>
<dbReference type="CDD" id="cd00200">
    <property type="entry name" value="WD40"/>
    <property type="match status" value="1"/>
</dbReference>
<reference evidence="10" key="1">
    <citation type="submission" date="2021-09" db="EMBL/GenBank/DDBJ databases">
        <authorList>
            <consortium name="AG Swart"/>
            <person name="Singh M."/>
            <person name="Singh A."/>
            <person name="Seah K."/>
            <person name="Emmerich C."/>
        </authorList>
    </citation>
    <scope>NUCLEOTIDE SEQUENCE</scope>
    <source>
        <strain evidence="10">ATCC30299</strain>
    </source>
</reference>
<dbReference type="HAMAP" id="MF_03022">
    <property type="entry name" value="Katanin_p80_B1"/>
    <property type="match status" value="1"/>
</dbReference>
<feature type="repeat" description="WD" evidence="8">
    <location>
        <begin position="145"/>
        <end position="186"/>
    </location>
</feature>
<evidence type="ECO:0000256" key="7">
    <source>
        <dbReference type="HAMAP-Rule" id="MF_03022"/>
    </source>
</evidence>
<feature type="repeat" description="WD" evidence="8">
    <location>
        <begin position="59"/>
        <end position="100"/>
    </location>
</feature>
<keyword evidence="2 7" id="KW-0963">Cytoplasm</keyword>
<dbReference type="PANTHER" id="PTHR19845">
    <property type="entry name" value="KATANIN P80 SUBUNIT"/>
    <property type="match status" value="1"/>
</dbReference>
<dbReference type="SUPFAM" id="SSF50978">
    <property type="entry name" value="WD40 repeat-like"/>
    <property type="match status" value="1"/>
</dbReference>
<evidence type="ECO:0000256" key="6">
    <source>
        <dbReference type="ARBA" id="ARBA00023212"/>
    </source>
</evidence>
<dbReference type="InterPro" id="IPR019775">
    <property type="entry name" value="WD40_repeat_CS"/>
</dbReference>
<dbReference type="SMART" id="SM00320">
    <property type="entry name" value="WD40"/>
    <property type="match status" value="5"/>
</dbReference>
<accession>A0AAU9IBL7</accession>
<evidence type="ECO:0000313" key="10">
    <source>
        <dbReference type="EMBL" id="CAG9310781.1"/>
    </source>
</evidence>
<keyword evidence="11" id="KW-1185">Reference proteome</keyword>
<dbReference type="InterPro" id="IPR001680">
    <property type="entry name" value="WD40_rpt"/>
</dbReference>
<keyword evidence="5" id="KW-0677">Repeat</keyword>
<evidence type="ECO:0000256" key="3">
    <source>
        <dbReference type="ARBA" id="ARBA00022574"/>
    </source>
</evidence>
<feature type="repeat" description="WD" evidence="8">
    <location>
        <begin position="187"/>
        <end position="222"/>
    </location>
</feature>
<dbReference type="InterPro" id="IPR020472">
    <property type="entry name" value="WD40_PAC1"/>
</dbReference>
<evidence type="ECO:0000256" key="8">
    <source>
        <dbReference type="PROSITE-ProRule" id="PRU00221"/>
    </source>
</evidence>
<dbReference type="InterPro" id="IPR028021">
    <property type="entry name" value="Katanin_C-terminal"/>
</dbReference>
<dbReference type="InterPro" id="IPR015943">
    <property type="entry name" value="WD40/YVTN_repeat-like_dom_sf"/>
</dbReference>
<dbReference type="InterPro" id="IPR036322">
    <property type="entry name" value="WD40_repeat_dom_sf"/>
</dbReference>
<dbReference type="GO" id="GO:0005874">
    <property type="term" value="C:microtubule"/>
    <property type="evidence" value="ECO:0007669"/>
    <property type="project" value="UniProtKB-KW"/>
</dbReference>
<evidence type="ECO:0000256" key="1">
    <source>
        <dbReference type="ARBA" id="ARBA00004245"/>
    </source>
</evidence>
<dbReference type="Pfam" id="PF00400">
    <property type="entry name" value="WD40"/>
    <property type="match status" value="4"/>
</dbReference>
<dbReference type="Gene3D" id="2.130.10.10">
    <property type="entry name" value="YVTN repeat-like/Quinoprotein amine dehydrogenase"/>
    <property type="match status" value="2"/>
</dbReference>
<gene>
    <name evidence="10" type="ORF">BSTOLATCC_MIC2496</name>
</gene>
<keyword evidence="4 7" id="KW-0493">Microtubule</keyword>
<organism evidence="10 11">
    <name type="scientific">Blepharisma stoltei</name>
    <dbReference type="NCBI Taxonomy" id="1481888"/>
    <lineage>
        <taxon>Eukaryota</taxon>
        <taxon>Sar</taxon>
        <taxon>Alveolata</taxon>
        <taxon>Ciliophora</taxon>
        <taxon>Postciliodesmatophora</taxon>
        <taxon>Heterotrichea</taxon>
        <taxon>Heterotrichida</taxon>
        <taxon>Blepharismidae</taxon>
        <taxon>Blepharisma</taxon>
    </lineage>
</organism>
<proteinExistence type="inferred from homology"/>
<dbReference type="GO" id="GO:0007019">
    <property type="term" value="P:microtubule depolymerization"/>
    <property type="evidence" value="ECO:0007669"/>
    <property type="project" value="TreeGrafter"/>
</dbReference>